<dbReference type="EMBL" id="BAAAMQ010000005">
    <property type="protein sequence ID" value="GAA2097580.1"/>
    <property type="molecule type" value="Genomic_DNA"/>
</dbReference>
<dbReference type="InterPro" id="IPR008613">
    <property type="entry name" value="Excalibur_Ca-bd_domain"/>
</dbReference>
<comment type="caution">
    <text evidence="3">The sequence shown here is derived from an EMBL/GenBank/DDBJ whole genome shotgun (WGS) entry which is preliminary data.</text>
</comment>
<dbReference type="InterPro" id="IPR016071">
    <property type="entry name" value="Staphylococal_nuclease_OB-fold"/>
</dbReference>
<dbReference type="InterPro" id="IPR035437">
    <property type="entry name" value="SNase_OB-fold_sf"/>
</dbReference>
<protein>
    <recommendedName>
        <fullName evidence="2">TNase-like domain-containing protein</fullName>
    </recommendedName>
</protein>
<sequence>MIKHIARALALLVALAGLATFSQPAQAFYDRDCSDFATQAAAQTFFNNAGPGDPHRLDSDGDGVVCESNPCPCIGRGNPQPAPGNTGGNNNSNPGPALYRETGNVVKVIDGDTLKVRLKSGALVSVRMLGINTPERGRCGAADATRNLRRLAPVRSTVDLVSDRSQAAKDRYGRLLRYVAKRGGFKDLSYRQAYNGYTKRYVFGGKPVARDGQYVRAINQARNKNRGLWNSCW</sequence>
<dbReference type="Pfam" id="PF00565">
    <property type="entry name" value="SNase"/>
    <property type="match status" value="1"/>
</dbReference>
<dbReference type="Gene3D" id="2.40.50.90">
    <property type="match status" value="1"/>
</dbReference>
<evidence type="ECO:0000313" key="4">
    <source>
        <dbReference type="Proteomes" id="UP001501161"/>
    </source>
</evidence>
<dbReference type="SUPFAM" id="SSF50199">
    <property type="entry name" value="Staphylococcal nuclease"/>
    <property type="match status" value="1"/>
</dbReference>
<dbReference type="Proteomes" id="UP001501161">
    <property type="component" value="Unassembled WGS sequence"/>
</dbReference>
<dbReference type="PROSITE" id="PS50830">
    <property type="entry name" value="TNASE_3"/>
    <property type="match status" value="1"/>
</dbReference>
<keyword evidence="4" id="KW-1185">Reference proteome</keyword>
<evidence type="ECO:0000259" key="2">
    <source>
        <dbReference type="PROSITE" id="PS50830"/>
    </source>
</evidence>
<evidence type="ECO:0000256" key="1">
    <source>
        <dbReference type="SAM" id="SignalP"/>
    </source>
</evidence>
<feature type="signal peptide" evidence="1">
    <location>
        <begin position="1"/>
        <end position="27"/>
    </location>
</feature>
<organism evidence="3 4">
    <name type="scientific">Nocardioides furvisabuli</name>
    <dbReference type="NCBI Taxonomy" id="375542"/>
    <lineage>
        <taxon>Bacteria</taxon>
        <taxon>Bacillati</taxon>
        <taxon>Actinomycetota</taxon>
        <taxon>Actinomycetes</taxon>
        <taxon>Propionibacteriales</taxon>
        <taxon>Nocardioidaceae</taxon>
        <taxon>Nocardioides</taxon>
    </lineage>
</organism>
<feature type="chain" id="PRO_5046062926" description="TNase-like domain-containing protein" evidence="1">
    <location>
        <begin position="28"/>
        <end position="233"/>
    </location>
</feature>
<accession>A0ABP5IF85</accession>
<proteinExistence type="predicted"/>
<dbReference type="SMART" id="SM00318">
    <property type="entry name" value="SNc"/>
    <property type="match status" value="1"/>
</dbReference>
<dbReference type="Pfam" id="PF05901">
    <property type="entry name" value="Excalibur"/>
    <property type="match status" value="1"/>
</dbReference>
<gene>
    <name evidence="3" type="ORF">GCM10009726_06190</name>
</gene>
<evidence type="ECO:0000313" key="3">
    <source>
        <dbReference type="EMBL" id="GAA2097580.1"/>
    </source>
</evidence>
<dbReference type="RefSeq" id="WP_231250019.1">
    <property type="nucleotide sequence ID" value="NZ_BAAAMQ010000005.1"/>
</dbReference>
<feature type="domain" description="TNase-like" evidence="2">
    <location>
        <begin position="99"/>
        <end position="231"/>
    </location>
</feature>
<dbReference type="SMART" id="SM00894">
    <property type="entry name" value="Excalibur"/>
    <property type="match status" value="1"/>
</dbReference>
<reference evidence="4" key="1">
    <citation type="journal article" date="2019" name="Int. J. Syst. Evol. Microbiol.">
        <title>The Global Catalogue of Microorganisms (GCM) 10K type strain sequencing project: providing services to taxonomists for standard genome sequencing and annotation.</title>
        <authorList>
            <consortium name="The Broad Institute Genomics Platform"/>
            <consortium name="The Broad Institute Genome Sequencing Center for Infectious Disease"/>
            <person name="Wu L."/>
            <person name="Ma J."/>
        </authorList>
    </citation>
    <scope>NUCLEOTIDE SEQUENCE [LARGE SCALE GENOMIC DNA]</scope>
    <source>
        <strain evidence="4">JCM 13813</strain>
    </source>
</reference>
<name>A0ABP5IF85_9ACTN</name>
<keyword evidence="1" id="KW-0732">Signal</keyword>